<evidence type="ECO:0000313" key="3">
    <source>
        <dbReference type="Proteomes" id="UP000661280"/>
    </source>
</evidence>
<proteinExistence type="predicted"/>
<dbReference type="Proteomes" id="UP000661280">
    <property type="component" value="Chromosome 1"/>
</dbReference>
<keyword evidence="3" id="KW-1185">Reference proteome</keyword>
<reference evidence="2" key="1">
    <citation type="submission" date="2021-01" db="EMBL/GenBank/DDBJ databases">
        <authorList>
            <consortium name="Aspergillus luchuensis mut. kawachii IFO 4304 genome sequencing consortium"/>
            <person name="Kazuki M."/>
            <person name="Futagami T."/>
        </authorList>
    </citation>
    <scope>NUCLEOTIDE SEQUENCE</scope>
    <source>
        <strain evidence="2">IFO 4308</strain>
    </source>
</reference>
<name>A0A7R7ZU81_ASPKA</name>
<evidence type="ECO:0000313" key="2">
    <source>
        <dbReference type="EMBL" id="BCR93469.1"/>
    </source>
</evidence>
<sequence>MFGDSIFSWFKSSKQESAPEATWDPNTVTMTQPQSPAGPTTEGVVTGQPVRCHADHKLSLSYDANMNKLDAQQQHGCEPSWWWSSPRTWR</sequence>
<feature type="region of interest" description="Disordered" evidence="1">
    <location>
        <begin position="13"/>
        <end position="45"/>
    </location>
</feature>
<dbReference type="KEGG" id="aluc:AKAW2_10515A"/>
<dbReference type="GeneID" id="64954794"/>
<dbReference type="EMBL" id="AP024425">
    <property type="protein sequence ID" value="BCR93469.1"/>
    <property type="molecule type" value="Genomic_DNA"/>
</dbReference>
<accession>A0A7R7ZU81</accession>
<reference evidence="2" key="2">
    <citation type="submission" date="2021-02" db="EMBL/GenBank/DDBJ databases">
        <title>Aspergillus luchuensis mut. kawachii IFO 4304 genome sequence.</title>
        <authorList>
            <person name="Mori K."/>
            <person name="Kadooka C."/>
            <person name="Goto M."/>
            <person name="Futagami T."/>
        </authorList>
    </citation>
    <scope>NUCLEOTIDE SEQUENCE</scope>
    <source>
        <strain evidence="2">IFO 4308</strain>
    </source>
</reference>
<dbReference type="AlphaFoldDB" id="A0A7R7ZU81"/>
<organism evidence="2 3">
    <name type="scientific">Aspergillus kawachii</name>
    <name type="common">White koji mold</name>
    <name type="synonym">Aspergillus awamori var. kawachi</name>
    <dbReference type="NCBI Taxonomy" id="1069201"/>
    <lineage>
        <taxon>Eukaryota</taxon>
        <taxon>Fungi</taxon>
        <taxon>Dikarya</taxon>
        <taxon>Ascomycota</taxon>
        <taxon>Pezizomycotina</taxon>
        <taxon>Eurotiomycetes</taxon>
        <taxon>Eurotiomycetidae</taxon>
        <taxon>Eurotiales</taxon>
        <taxon>Aspergillaceae</taxon>
        <taxon>Aspergillus</taxon>
        <taxon>Aspergillus subgen. Circumdati</taxon>
    </lineage>
</organism>
<gene>
    <name evidence="2" type="ORF">AKAW2_10515A</name>
</gene>
<dbReference type="OrthoDB" id="4153865at2759"/>
<feature type="compositionally biased region" description="Polar residues" evidence="1">
    <location>
        <begin position="24"/>
        <end position="38"/>
    </location>
</feature>
<dbReference type="RefSeq" id="XP_041537235.1">
    <property type="nucleotide sequence ID" value="XM_041688046.1"/>
</dbReference>
<evidence type="ECO:0000256" key="1">
    <source>
        <dbReference type="SAM" id="MobiDB-lite"/>
    </source>
</evidence>
<protein>
    <submittedName>
        <fullName evidence="2">Uncharacterized protein</fullName>
    </submittedName>
</protein>